<dbReference type="AlphaFoldDB" id="A0A4Y2DII7"/>
<evidence type="ECO:0000313" key="2">
    <source>
        <dbReference type="EMBL" id="GBM16600.1"/>
    </source>
</evidence>
<feature type="compositionally biased region" description="Basic and acidic residues" evidence="1">
    <location>
        <begin position="72"/>
        <end position="88"/>
    </location>
</feature>
<accession>A0A4Y2DII7</accession>
<dbReference type="EMBL" id="BGPR01000377">
    <property type="protein sequence ID" value="GBM16600.1"/>
    <property type="molecule type" value="Genomic_DNA"/>
</dbReference>
<feature type="region of interest" description="Disordered" evidence="1">
    <location>
        <begin position="24"/>
        <end position="88"/>
    </location>
</feature>
<gene>
    <name evidence="2" type="ORF">AVEN_88946_1</name>
</gene>
<sequence length="114" mass="12605">MSIAPLAGYPEALRFIQVFAGKHQTRRAKSKLQSDGRGAEGETAESRGEAADHSGGEVSHRPPGPEDVQQGRGERRGEREPRRGLKLDGHLHSVRNECLCDKRDINIFMCLQAM</sequence>
<proteinExistence type="predicted"/>
<feature type="compositionally biased region" description="Basic and acidic residues" evidence="1">
    <location>
        <begin position="32"/>
        <end position="64"/>
    </location>
</feature>
<dbReference type="Proteomes" id="UP000499080">
    <property type="component" value="Unassembled WGS sequence"/>
</dbReference>
<protein>
    <submittedName>
        <fullName evidence="2">Uncharacterized protein</fullName>
    </submittedName>
</protein>
<reference evidence="2 3" key="1">
    <citation type="journal article" date="2019" name="Sci. Rep.">
        <title>Orb-weaving spider Araneus ventricosus genome elucidates the spidroin gene catalogue.</title>
        <authorList>
            <person name="Kono N."/>
            <person name="Nakamura H."/>
            <person name="Ohtoshi R."/>
            <person name="Moran D.A.P."/>
            <person name="Shinohara A."/>
            <person name="Yoshida Y."/>
            <person name="Fujiwara M."/>
            <person name="Mori M."/>
            <person name="Tomita M."/>
            <person name="Arakawa K."/>
        </authorList>
    </citation>
    <scope>NUCLEOTIDE SEQUENCE [LARGE SCALE GENOMIC DNA]</scope>
</reference>
<evidence type="ECO:0000256" key="1">
    <source>
        <dbReference type="SAM" id="MobiDB-lite"/>
    </source>
</evidence>
<organism evidence="2 3">
    <name type="scientific">Araneus ventricosus</name>
    <name type="common">Orbweaver spider</name>
    <name type="synonym">Epeira ventricosa</name>
    <dbReference type="NCBI Taxonomy" id="182803"/>
    <lineage>
        <taxon>Eukaryota</taxon>
        <taxon>Metazoa</taxon>
        <taxon>Ecdysozoa</taxon>
        <taxon>Arthropoda</taxon>
        <taxon>Chelicerata</taxon>
        <taxon>Arachnida</taxon>
        <taxon>Araneae</taxon>
        <taxon>Araneomorphae</taxon>
        <taxon>Entelegynae</taxon>
        <taxon>Araneoidea</taxon>
        <taxon>Araneidae</taxon>
        <taxon>Araneus</taxon>
    </lineage>
</organism>
<name>A0A4Y2DII7_ARAVE</name>
<evidence type="ECO:0000313" key="3">
    <source>
        <dbReference type="Proteomes" id="UP000499080"/>
    </source>
</evidence>
<keyword evidence="3" id="KW-1185">Reference proteome</keyword>
<comment type="caution">
    <text evidence="2">The sequence shown here is derived from an EMBL/GenBank/DDBJ whole genome shotgun (WGS) entry which is preliminary data.</text>
</comment>